<evidence type="ECO:0008006" key="3">
    <source>
        <dbReference type="Google" id="ProtNLM"/>
    </source>
</evidence>
<sequence>MTGTGARTVLADGFERVPPALRRALEGVDVAGRTWRPGPRANTLAWLVWHTARVQDAQVAPLAGVEQVWTADGWAARLALPFAADATGYGQSPADVARVDADPALLLGYLDATTAQTLAYLERIDDDDLGTVVDEEWDPPVTLGVRLVSVLADCLEHTGQAAYLRGLLDAR</sequence>
<dbReference type="Gene3D" id="1.20.120.450">
    <property type="entry name" value="dinb family like domain"/>
    <property type="match status" value="1"/>
</dbReference>
<dbReference type="Proteomes" id="UP001240250">
    <property type="component" value="Unassembled WGS sequence"/>
</dbReference>
<organism evidence="1 2">
    <name type="scientific">Cellulomonas iranensis</name>
    <dbReference type="NCBI Taxonomy" id="76862"/>
    <lineage>
        <taxon>Bacteria</taxon>
        <taxon>Bacillati</taxon>
        <taxon>Actinomycetota</taxon>
        <taxon>Actinomycetes</taxon>
        <taxon>Micrococcales</taxon>
        <taxon>Cellulomonadaceae</taxon>
        <taxon>Cellulomonas</taxon>
    </lineage>
</organism>
<dbReference type="Pfam" id="PF04978">
    <property type="entry name" value="MST"/>
    <property type="match status" value="1"/>
</dbReference>
<keyword evidence="2" id="KW-1185">Reference proteome</keyword>
<name>A0ABU0GLW8_9CELL</name>
<reference evidence="1 2" key="1">
    <citation type="submission" date="2023-07" db="EMBL/GenBank/DDBJ databases">
        <title>Sequencing the genomes of 1000 actinobacteria strains.</title>
        <authorList>
            <person name="Klenk H.-P."/>
        </authorList>
    </citation>
    <scope>NUCLEOTIDE SEQUENCE [LARGE SCALE GENOMIC DNA]</scope>
    <source>
        <strain evidence="1 2">DSM 14785</strain>
    </source>
</reference>
<comment type="caution">
    <text evidence="1">The sequence shown here is derived from an EMBL/GenBank/DDBJ whole genome shotgun (WGS) entry which is preliminary data.</text>
</comment>
<dbReference type="SUPFAM" id="SSF109854">
    <property type="entry name" value="DinB/YfiT-like putative metalloenzymes"/>
    <property type="match status" value="1"/>
</dbReference>
<accession>A0ABU0GLW8</accession>
<proteinExistence type="predicted"/>
<dbReference type="InterPro" id="IPR034660">
    <property type="entry name" value="DinB/YfiT-like"/>
</dbReference>
<dbReference type="InterPro" id="IPR007061">
    <property type="entry name" value="MST-like"/>
</dbReference>
<dbReference type="RefSeq" id="WP_070319789.1">
    <property type="nucleotide sequence ID" value="NZ_CP194061.1"/>
</dbReference>
<protein>
    <recommendedName>
        <fullName evidence="3">DinB-like domain-containing protein</fullName>
    </recommendedName>
</protein>
<evidence type="ECO:0000313" key="1">
    <source>
        <dbReference type="EMBL" id="MDQ0425721.1"/>
    </source>
</evidence>
<gene>
    <name evidence="1" type="ORF">JO380_002102</name>
</gene>
<evidence type="ECO:0000313" key="2">
    <source>
        <dbReference type="Proteomes" id="UP001240250"/>
    </source>
</evidence>
<dbReference type="NCBIfam" id="NF047843">
    <property type="entry name" value="MST_Rv0443"/>
    <property type="match status" value="1"/>
</dbReference>
<dbReference type="EMBL" id="JAUSVM010000001">
    <property type="protein sequence ID" value="MDQ0425721.1"/>
    <property type="molecule type" value="Genomic_DNA"/>
</dbReference>